<dbReference type="GO" id="GO:0046688">
    <property type="term" value="P:response to copper ion"/>
    <property type="evidence" value="ECO:0007669"/>
    <property type="project" value="InterPro"/>
</dbReference>
<gene>
    <name evidence="8" type="ORF">BKA24_002350</name>
</gene>
<evidence type="ECO:0000256" key="6">
    <source>
        <dbReference type="SAM" id="SignalP"/>
    </source>
</evidence>
<dbReference type="GO" id="GO:0042597">
    <property type="term" value="C:periplasmic space"/>
    <property type="evidence" value="ECO:0007669"/>
    <property type="project" value="InterPro"/>
</dbReference>
<dbReference type="EMBL" id="JACHMD010000001">
    <property type="protein sequence ID" value="MBB4667641.1"/>
    <property type="molecule type" value="Genomic_DNA"/>
</dbReference>
<dbReference type="GO" id="GO:0006825">
    <property type="term" value="P:copper ion transport"/>
    <property type="evidence" value="ECO:0007669"/>
    <property type="project" value="InterPro"/>
</dbReference>
<proteinExistence type="predicted"/>
<evidence type="ECO:0000313" key="8">
    <source>
        <dbReference type="EMBL" id="MBB4667641.1"/>
    </source>
</evidence>
<keyword evidence="5" id="KW-0472">Membrane</keyword>
<dbReference type="InterPro" id="IPR014756">
    <property type="entry name" value="Ig_E-set"/>
</dbReference>
<dbReference type="PANTHER" id="PTHR34820:SF4">
    <property type="entry name" value="INNER MEMBRANE PROTEIN YEBZ"/>
    <property type="match status" value="1"/>
</dbReference>
<evidence type="ECO:0000313" key="9">
    <source>
        <dbReference type="Proteomes" id="UP000573729"/>
    </source>
</evidence>
<sequence>MSTAQISRPGRLLVALSLAAALVLPASPASAHDELVGPDPAADAVVGETPEQVTLTFSDAPLTEDGATEIVILDEDCAPITEGEPVIDGVEITQAIAGPVEGAVIVQWRTVSSDGHPISGEFGFSVGTEGAQAAAGDCVETAAEQAEGGSEGFNAVPYAVGGGILFLGVGIVIAIAIARGRRGATKD</sequence>
<evidence type="ECO:0000256" key="2">
    <source>
        <dbReference type="ARBA" id="ARBA00022723"/>
    </source>
</evidence>
<accession>A0A7W7FIP8</accession>
<dbReference type="InterPro" id="IPR032694">
    <property type="entry name" value="CopC/D"/>
</dbReference>
<keyword evidence="3 6" id="KW-0732">Signal</keyword>
<dbReference type="GO" id="GO:0005886">
    <property type="term" value="C:plasma membrane"/>
    <property type="evidence" value="ECO:0007669"/>
    <property type="project" value="TreeGrafter"/>
</dbReference>
<dbReference type="GO" id="GO:0030313">
    <property type="term" value="C:cell envelope"/>
    <property type="evidence" value="ECO:0007669"/>
    <property type="project" value="UniProtKB-SubCell"/>
</dbReference>
<reference evidence="8 9" key="1">
    <citation type="submission" date="2020-08" db="EMBL/GenBank/DDBJ databases">
        <title>Sequencing the genomes of 1000 actinobacteria strains.</title>
        <authorList>
            <person name="Klenk H.-P."/>
        </authorList>
    </citation>
    <scope>NUCLEOTIDE SEQUENCE [LARGE SCALE GENOMIC DNA]</scope>
    <source>
        <strain evidence="8 9">DSM 24947</strain>
    </source>
</reference>
<dbReference type="RefSeq" id="WP_184218358.1">
    <property type="nucleotide sequence ID" value="NZ_JACHMD010000001.1"/>
</dbReference>
<keyword evidence="5" id="KW-1133">Transmembrane helix</keyword>
<evidence type="ECO:0000256" key="1">
    <source>
        <dbReference type="ARBA" id="ARBA00004196"/>
    </source>
</evidence>
<keyword evidence="4" id="KW-0186">Copper</keyword>
<feature type="signal peptide" evidence="6">
    <location>
        <begin position="1"/>
        <end position="31"/>
    </location>
</feature>
<evidence type="ECO:0000256" key="5">
    <source>
        <dbReference type="SAM" id="Phobius"/>
    </source>
</evidence>
<feature type="domain" description="CopC" evidence="7">
    <location>
        <begin position="32"/>
        <end position="126"/>
    </location>
</feature>
<dbReference type="InterPro" id="IPR014755">
    <property type="entry name" value="Cu-Rt/internalin_Ig-like"/>
</dbReference>
<protein>
    <submittedName>
        <fullName evidence="8">Methionine-rich copper-binding protein CopC</fullName>
    </submittedName>
</protein>
<evidence type="ECO:0000259" key="7">
    <source>
        <dbReference type="Pfam" id="PF04234"/>
    </source>
</evidence>
<comment type="caution">
    <text evidence="8">The sequence shown here is derived from an EMBL/GenBank/DDBJ whole genome shotgun (WGS) entry which is preliminary data.</text>
</comment>
<keyword evidence="5" id="KW-0812">Transmembrane</keyword>
<dbReference type="InterPro" id="IPR007348">
    <property type="entry name" value="CopC_dom"/>
</dbReference>
<dbReference type="Gene3D" id="2.60.40.1220">
    <property type="match status" value="1"/>
</dbReference>
<evidence type="ECO:0000256" key="4">
    <source>
        <dbReference type="ARBA" id="ARBA00023008"/>
    </source>
</evidence>
<dbReference type="Pfam" id="PF04234">
    <property type="entry name" value="CopC"/>
    <property type="match status" value="1"/>
</dbReference>
<dbReference type="GO" id="GO:0005507">
    <property type="term" value="F:copper ion binding"/>
    <property type="evidence" value="ECO:0007669"/>
    <property type="project" value="InterPro"/>
</dbReference>
<dbReference type="AlphaFoldDB" id="A0A7W7FIP8"/>
<keyword evidence="2" id="KW-0479">Metal-binding</keyword>
<name>A0A7W7FIP8_9MICO</name>
<organism evidence="8 9">
    <name type="scientific">Microbacterium marinum</name>
    <dbReference type="NCBI Taxonomy" id="421115"/>
    <lineage>
        <taxon>Bacteria</taxon>
        <taxon>Bacillati</taxon>
        <taxon>Actinomycetota</taxon>
        <taxon>Actinomycetes</taxon>
        <taxon>Micrococcales</taxon>
        <taxon>Microbacteriaceae</taxon>
        <taxon>Microbacterium</taxon>
    </lineage>
</organism>
<dbReference type="PANTHER" id="PTHR34820">
    <property type="entry name" value="INNER MEMBRANE PROTEIN YEBZ"/>
    <property type="match status" value="1"/>
</dbReference>
<feature type="chain" id="PRO_5030842879" evidence="6">
    <location>
        <begin position="32"/>
        <end position="187"/>
    </location>
</feature>
<comment type="subcellular location">
    <subcellularLocation>
        <location evidence="1">Cell envelope</location>
    </subcellularLocation>
</comment>
<evidence type="ECO:0000256" key="3">
    <source>
        <dbReference type="ARBA" id="ARBA00022729"/>
    </source>
</evidence>
<dbReference type="Proteomes" id="UP000573729">
    <property type="component" value="Unassembled WGS sequence"/>
</dbReference>
<dbReference type="SUPFAM" id="SSF81296">
    <property type="entry name" value="E set domains"/>
    <property type="match status" value="1"/>
</dbReference>
<keyword evidence="9" id="KW-1185">Reference proteome</keyword>
<feature type="transmembrane region" description="Helical" evidence="5">
    <location>
        <begin position="155"/>
        <end position="178"/>
    </location>
</feature>